<keyword evidence="8" id="KW-1185">Reference proteome</keyword>
<evidence type="ECO:0000259" key="6">
    <source>
        <dbReference type="Pfam" id="PF04893"/>
    </source>
</evidence>
<evidence type="ECO:0000256" key="4">
    <source>
        <dbReference type="ARBA" id="ARBA00023136"/>
    </source>
</evidence>
<feature type="transmembrane region" description="Helical" evidence="5">
    <location>
        <begin position="30"/>
        <end position="48"/>
    </location>
</feature>
<evidence type="ECO:0000313" key="7">
    <source>
        <dbReference type="EMBL" id="TCV89568.1"/>
    </source>
</evidence>
<proteinExistence type="predicted"/>
<comment type="subcellular location">
    <subcellularLocation>
        <location evidence="1">Membrane</location>
        <topology evidence="1">Multi-pass membrane protein</topology>
    </subcellularLocation>
</comment>
<dbReference type="Proteomes" id="UP000295367">
    <property type="component" value="Unassembled WGS sequence"/>
</dbReference>
<keyword evidence="2 5" id="KW-0812">Transmembrane</keyword>
<evidence type="ECO:0000256" key="5">
    <source>
        <dbReference type="SAM" id="Phobius"/>
    </source>
</evidence>
<feature type="transmembrane region" description="Helical" evidence="5">
    <location>
        <begin position="103"/>
        <end position="121"/>
    </location>
</feature>
<evidence type="ECO:0000256" key="1">
    <source>
        <dbReference type="ARBA" id="ARBA00004141"/>
    </source>
</evidence>
<sequence>MNPLILSKLFLHHSGWKYVAHSHLSILKLYLLYVVPLSLIPPLMVYFAGTMYTDQIFPVLSANKLQMIVAIFFLVELAIVPIMGWVIQALGEVAGIQPHYREAFTLAAVAPTPLWLAPLFLFVPNLLLNIAVTSAAMIGSAAVIYYAVPALFHLKDKGRSLLMSGSIFAAGLVAWVFLMVLTLLTWSYL</sequence>
<feature type="domain" description="Yip1" evidence="6">
    <location>
        <begin position="16"/>
        <end position="178"/>
    </location>
</feature>
<accession>A0A4R3YEH7</accession>
<evidence type="ECO:0000313" key="8">
    <source>
        <dbReference type="Proteomes" id="UP000295367"/>
    </source>
</evidence>
<name>A0A4R3YEH7_9PROT</name>
<gene>
    <name evidence="7" type="ORF">EDC63_10286</name>
</gene>
<keyword evidence="3 5" id="KW-1133">Transmembrane helix</keyword>
<feature type="transmembrane region" description="Helical" evidence="5">
    <location>
        <begin position="68"/>
        <end position="91"/>
    </location>
</feature>
<dbReference type="EMBL" id="SMCO01000002">
    <property type="protein sequence ID" value="TCV89568.1"/>
    <property type="molecule type" value="Genomic_DNA"/>
</dbReference>
<protein>
    <submittedName>
        <fullName evidence="7">Uncharacterized protein DUF1282</fullName>
    </submittedName>
</protein>
<dbReference type="OrthoDB" id="8526565at2"/>
<keyword evidence="4 5" id="KW-0472">Membrane</keyword>
<dbReference type="Pfam" id="PF04893">
    <property type="entry name" value="Yip1"/>
    <property type="match status" value="1"/>
</dbReference>
<evidence type="ECO:0000256" key="2">
    <source>
        <dbReference type="ARBA" id="ARBA00022692"/>
    </source>
</evidence>
<dbReference type="AlphaFoldDB" id="A0A4R3YEH7"/>
<feature type="transmembrane region" description="Helical" evidence="5">
    <location>
        <begin position="160"/>
        <end position="186"/>
    </location>
</feature>
<evidence type="ECO:0000256" key="3">
    <source>
        <dbReference type="ARBA" id="ARBA00022989"/>
    </source>
</evidence>
<dbReference type="GO" id="GO:0016020">
    <property type="term" value="C:membrane"/>
    <property type="evidence" value="ECO:0007669"/>
    <property type="project" value="UniProtKB-SubCell"/>
</dbReference>
<reference evidence="7 8" key="1">
    <citation type="submission" date="2019-03" db="EMBL/GenBank/DDBJ databases">
        <title>Genomic Encyclopedia of Type Strains, Phase IV (KMG-IV): sequencing the most valuable type-strain genomes for metagenomic binning, comparative biology and taxonomic classification.</title>
        <authorList>
            <person name="Goeker M."/>
        </authorList>
    </citation>
    <scope>NUCLEOTIDE SEQUENCE [LARGE SCALE GENOMIC DNA]</scope>
    <source>
        <strain evidence="7 8">DSM 100309</strain>
    </source>
</reference>
<organism evidence="7 8">
    <name type="scientific">Sulfurirhabdus autotrophica</name>
    <dbReference type="NCBI Taxonomy" id="1706046"/>
    <lineage>
        <taxon>Bacteria</taxon>
        <taxon>Pseudomonadati</taxon>
        <taxon>Pseudomonadota</taxon>
        <taxon>Betaproteobacteria</taxon>
        <taxon>Nitrosomonadales</taxon>
        <taxon>Sulfuricellaceae</taxon>
        <taxon>Sulfurirhabdus</taxon>
    </lineage>
</organism>
<dbReference type="RefSeq" id="WP_124948331.1">
    <property type="nucleotide sequence ID" value="NZ_BHVT01000081.1"/>
</dbReference>
<dbReference type="InterPro" id="IPR006977">
    <property type="entry name" value="Yip1_dom"/>
</dbReference>
<comment type="caution">
    <text evidence="7">The sequence shown here is derived from an EMBL/GenBank/DDBJ whole genome shotgun (WGS) entry which is preliminary data.</text>
</comment>
<feature type="transmembrane region" description="Helical" evidence="5">
    <location>
        <begin position="127"/>
        <end position="148"/>
    </location>
</feature>